<evidence type="ECO:0000256" key="1">
    <source>
        <dbReference type="SAM" id="MobiDB-lite"/>
    </source>
</evidence>
<gene>
    <name evidence="2" type="ORF">VOLCADRAFT_91623</name>
</gene>
<dbReference type="Proteomes" id="UP000001058">
    <property type="component" value="Unassembled WGS sequence"/>
</dbReference>
<evidence type="ECO:0000313" key="3">
    <source>
        <dbReference type="Proteomes" id="UP000001058"/>
    </source>
</evidence>
<sequence length="125" mass="13970">MFTIAAEDMDCGTTPQGQGQGQGLTIGCDASFMSSRSKVDAKYPNIGRGLFLAVTQRQLGKRKAMQGRPRHTLTRHPMSRRHHRPNVITTPTIFWVPVFKESWSPSGKGYRLRLTRRSSSVIVAL</sequence>
<feature type="region of interest" description="Disordered" evidence="1">
    <location>
        <begin position="1"/>
        <end position="21"/>
    </location>
</feature>
<dbReference type="GeneID" id="9615369"/>
<evidence type="ECO:0000313" key="2">
    <source>
        <dbReference type="EMBL" id="EFJ47738.1"/>
    </source>
</evidence>
<proteinExistence type="predicted"/>
<dbReference type="RefSeq" id="XP_002951209.1">
    <property type="nucleotide sequence ID" value="XM_002951163.1"/>
</dbReference>
<dbReference type="InParanoid" id="D8TXK1"/>
<reference evidence="2 3" key="1">
    <citation type="journal article" date="2010" name="Science">
        <title>Genomic analysis of organismal complexity in the multicellular green alga Volvox carteri.</title>
        <authorList>
            <person name="Prochnik S.E."/>
            <person name="Umen J."/>
            <person name="Nedelcu A.M."/>
            <person name="Hallmann A."/>
            <person name="Miller S.M."/>
            <person name="Nishii I."/>
            <person name="Ferris P."/>
            <person name="Kuo A."/>
            <person name="Mitros T."/>
            <person name="Fritz-Laylin L.K."/>
            <person name="Hellsten U."/>
            <person name="Chapman J."/>
            <person name="Simakov O."/>
            <person name="Rensing S.A."/>
            <person name="Terry A."/>
            <person name="Pangilinan J."/>
            <person name="Kapitonov V."/>
            <person name="Jurka J."/>
            <person name="Salamov A."/>
            <person name="Shapiro H."/>
            <person name="Schmutz J."/>
            <person name="Grimwood J."/>
            <person name="Lindquist E."/>
            <person name="Lucas S."/>
            <person name="Grigoriev I.V."/>
            <person name="Schmitt R."/>
            <person name="Kirk D."/>
            <person name="Rokhsar D.S."/>
        </authorList>
    </citation>
    <scope>NUCLEOTIDE SEQUENCE [LARGE SCALE GENOMIC DNA]</scope>
    <source>
        <strain evidence="3">f. Nagariensis / Eve</strain>
    </source>
</reference>
<accession>D8TXK1</accession>
<dbReference type="KEGG" id="vcn:VOLCADRAFT_91623"/>
<protein>
    <submittedName>
        <fullName evidence="2">Uncharacterized protein</fullName>
    </submittedName>
</protein>
<organism evidence="3">
    <name type="scientific">Volvox carteri f. nagariensis</name>
    <dbReference type="NCBI Taxonomy" id="3068"/>
    <lineage>
        <taxon>Eukaryota</taxon>
        <taxon>Viridiplantae</taxon>
        <taxon>Chlorophyta</taxon>
        <taxon>core chlorophytes</taxon>
        <taxon>Chlorophyceae</taxon>
        <taxon>CS clade</taxon>
        <taxon>Chlamydomonadales</taxon>
        <taxon>Volvocaceae</taxon>
        <taxon>Volvox</taxon>
    </lineage>
</organism>
<dbReference type="AlphaFoldDB" id="D8TXK1"/>
<keyword evidence="3" id="KW-1185">Reference proteome</keyword>
<name>D8TXK1_VOLCA</name>
<dbReference type="EMBL" id="GL378343">
    <property type="protein sequence ID" value="EFJ47738.1"/>
    <property type="molecule type" value="Genomic_DNA"/>
</dbReference>